<sequence>MNKQVNLQPNIFIDEEMDCDSKDFDEGFSAAQSFIDPKIQHCTLDGSILKSFDKVTQYNNQTQSPSNEDTRVYNLYLTSVFQIIYSNQYKMKNDFTRGGLQLQLNNLVQSFAASTTVSPTNLNYQSVSTNFQSVKSPKAINIHENYSSQIIINKESMKDFQQFKANSPDKNIQKTILSSHQRHQTLTNNPSIPAQNNQGKGNSTASFGTEQIPYKLGTTKSQKIFQKDVKKPATTRYSGANQKQKEIAFKDKKKPKEEKLLINEPQSVETRTRQNSQLIAPQLKLDVLQQLNMNTMTNRVSQYRNNQMGQKLITQSSASTIKSTILDEKSPMNNFEEPFNIQDKTQNRIQKQPQSKISDFSQRKQRSQERDKYSSFHNTIDNKMMNTKNNNTMSKENVEQDNYNQKITQLMQKFLRGEISKEKFIKQQKQLDANKLAQINPTLGQSQSQAVFNYTLSPRIADQSVKIHQKNKENVIASFTNRMSDYQRQVQQKRLDQERQKHQQQQETVLNQCTFKPDLSLTRNQTNSINMKLISGQTVEDDKMGQEQSQILLNNIGSDFDSFYARQQIFTSKYRENLRRKQVELAEKELQVLLDSKGKKEKQHKIFFSNDDTHNHSDKKVKNYAALEKSSMIQQQAGSQYMNSGKKSSNKSPKQKQFKYNRETSYNKLDISTRGQTQNQSLNKSKKSFVLKNDDQVFKRLSTPLTKSMREKSLRNILSKVNELQTCRNQLQKALNEDPIKNQKKQESLITQRLAAEIQKRKNSKEKWKQKNFIQIQEEIEQQFNQMLLKNQYDSIDEYELTSIQFQKLLQNLKLINKDDKQSQIVEYVIEDIQGPLIKENIVEFLRKIIFCTMEDKYQAKRYQSMLKHREDSKLSQLKGFTGIINKEVSILNISQNQSLNHSFSPKISARNSNLSQKRRQKYLQLLSPQTDKSFGTNNSIDRRQNLGLTDQFEYLQRIKSQRLDKLRKNQQDQEDSQCTFKPIINKKSPTSREKALALAQQQDVFSKLNDYARIKQQKLQKQILQEKAEKEAEIASQQKKMTQIPHKQRRSMQPLKVSQKQSRTPSPDKKRKSINQAGAHKNHQLDNNYIKQAQQMTSPKPLVNQNRILPPENYIIQELNESASEKTTESLNKDNNQQNPLEVPLLHVDIKHGNNQVTRLSIFEGDNVPQIAEDFSKRYDITSDVKEKLIQYVQSQMKRLLKHHRNQP</sequence>
<feature type="region of interest" description="Disordered" evidence="2">
    <location>
        <begin position="230"/>
        <end position="252"/>
    </location>
</feature>
<feature type="compositionally biased region" description="Polar residues" evidence="2">
    <location>
        <begin position="673"/>
        <end position="683"/>
    </location>
</feature>
<dbReference type="PANTHER" id="PTHR38150:SF1">
    <property type="entry name" value="PFU DOMAIN-CONTAINING PROTEIN"/>
    <property type="match status" value="1"/>
</dbReference>
<protein>
    <submittedName>
        <fullName evidence="3">Uncharacterized protein</fullName>
    </submittedName>
</protein>
<keyword evidence="4" id="KW-1185">Reference proteome</keyword>
<dbReference type="EMBL" id="CCKQ01013101">
    <property type="protein sequence ID" value="CDW84730.1"/>
    <property type="molecule type" value="Genomic_DNA"/>
</dbReference>
<keyword evidence="1" id="KW-0175">Coiled coil</keyword>
<organism evidence="3 4">
    <name type="scientific">Stylonychia lemnae</name>
    <name type="common">Ciliate</name>
    <dbReference type="NCBI Taxonomy" id="5949"/>
    <lineage>
        <taxon>Eukaryota</taxon>
        <taxon>Sar</taxon>
        <taxon>Alveolata</taxon>
        <taxon>Ciliophora</taxon>
        <taxon>Intramacronucleata</taxon>
        <taxon>Spirotrichea</taxon>
        <taxon>Stichotrichia</taxon>
        <taxon>Sporadotrichida</taxon>
        <taxon>Oxytrichidae</taxon>
        <taxon>Stylonychinae</taxon>
        <taxon>Stylonychia</taxon>
    </lineage>
</organism>
<feature type="region of interest" description="Disordered" evidence="2">
    <location>
        <begin position="635"/>
        <end position="685"/>
    </location>
</feature>
<feature type="compositionally biased region" description="Polar residues" evidence="2">
    <location>
        <begin position="1057"/>
        <end position="1066"/>
    </location>
</feature>
<dbReference type="PANTHER" id="PTHR38150">
    <property type="entry name" value="EF-HAND DOMAIN-CONTAINING PROTEIN"/>
    <property type="match status" value="1"/>
</dbReference>
<dbReference type="AlphaFoldDB" id="A0A078AQL8"/>
<proteinExistence type="predicted"/>
<feature type="region of interest" description="Disordered" evidence="2">
    <location>
        <begin position="1035"/>
        <end position="1087"/>
    </location>
</feature>
<dbReference type="Proteomes" id="UP000039865">
    <property type="component" value="Unassembled WGS sequence"/>
</dbReference>
<reference evidence="3 4" key="1">
    <citation type="submission" date="2014-06" db="EMBL/GenBank/DDBJ databases">
        <authorList>
            <person name="Swart Estienne"/>
        </authorList>
    </citation>
    <scope>NUCLEOTIDE SEQUENCE [LARGE SCALE GENOMIC DNA]</scope>
    <source>
        <strain evidence="3 4">130c</strain>
    </source>
</reference>
<feature type="region of interest" description="Disordered" evidence="2">
    <location>
        <begin position="966"/>
        <end position="993"/>
    </location>
</feature>
<feature type="coiled-coil region" evidence="1">
    <location>
        <begin position="571"/>
        <end position="603"/>
    </location>
</feature>
<evidence type="ECO:0000256" key="2">
    <source>
        <dbReference type="SAM" id="MobiDB-lite"/>
    </source>
</evidence>
<feature type="compositionally biased region" description="Low complexity" evidence="2">
    <location>
        <begin position="643"/>
        <end position="652"/>
    </location>
</feature>
<feature type="region of interest" description="Disordered" evidence="2">
    <location>
        <begin position="182"/>
        <end position="208"/>
    </location>
</feature>
<evidence type="ECO:0000256" key="1">
    <source>
        <dbReference type="SAM" id="Coils"/>
    </source>
</evidence>
<gene>
    <name evidence="3" type="primary">Contig495.g546</name>
    <name evidence="3" type="ORF">STYLEM_13797</name>
</gene>
<feature type="compositionally biased region" description="Polar residues" evidence="2">
    <location>
        <begin position="342"/>
        <end position="360"/>
    </location>
</feature>
<dbReference type="InParanoid" id="A0A078AQL8"/>
<evidence type="ECO:0000313" key="3">
    <source>
        <dbReference type="EMBL" id="CDW84730.1"/>
    </source>
</evidence>
<name>A0A078AQL8_STYLE</name>
<accession>A0A078AQL8</accession>
<feature type="region of interest" description="Disordered" evidence="2">
    <location>
        <begin position="331"/>
        <end position="373"/>
    </location>
</feature>
<feature type="compositionally biased region" description="Basic and acidic residues" evidence="2">
    <location>
        <begin position="243"/>
        <end position="252"/>
    </location>
</feature>
<evidence type="ECO:0000313" key="4">
    <source>
        <dbReference type="Proteomes" id="UP000039865"/>
    </source>
</evidence>